<evidence type="ECO:0000256" key="4">
    <source>
        <dbReference type="ARBA" id="ARBA00022651"/>
    </source>
</evidence>
<dbReference type="PANTHER" id="PTHR38050">
    <property type="match status" value="1"/>
</dbReference>
<feature type="domain" description="Phospholipase/carboxylesterase/thioesterase" evidence="11">
    <location>
        <begin position="50"/>
        <end position="193"/>
    </location>
</feature>
<evidence type="ECO:0000256" key="1">
    <source>
        <dbReference type="ARBA" id="ARBA00004613"/>
    </source>
</evidence>
<feature type="chain" id="PRO_5015186486" evidence="10">
    <location>
        <begin position="23"/>
        <end position="280"/>
    </location>
</feature>
<evidence type="ECO:0000313" key="13">
    <source>
        <dbReference type="Proteomes" id="UP000240418"/>
    </source>
</evidence>
<dbReference type="InterPro" id="IPR029058">
    <property type="entry name" value="AB_hydrolase_fold"/>
</dbReference>
<dbReference type="SUPFAM" id="SSF53474">
    <property type="entry name" value="alpha/beta-Hydrolases"/>
    <property type="match status" value="1"/>
</dbReference>
<comment type="function">
    <text evidence="9">Involved in degradation of plant cell walls. Hydrolyzes the feruloyl-arabinose ester bond in arabinoxylans, and the feruloyl-galactose ester bond in pectin. Active against paranitrophenyl-acetate, methyl ferulate and wheat arabinoxylan.</text>
</comment>
<dbReference type="InterPro" id="IPR043595">
    <property type="entry name" value="FaeB/C/D"/>
</dbReference>
<evidence type="ECO:0000313" key="12">
    <source>
        <dbReference type="EMBL" id="PSL19064.1"/>
    </source>
</evidence>
<accession>A0A2P8FBI4</accession>
<comment type="similarity">
    <text evidence="2">Belongs to the faeC family.</text>
</comment>
<protein>
    <submittedName>
        <fullName evidence="12">Polyhydroxybutyrate depolymerase</fullName>
    </submittedName>
</protein>
<dbReference type="RefSeq" id="WP_165798884.1">
    <property type="nucleotide sequence ID" value="NZ_PYGJ01000007.1"/>
</dbReference>
<dbReference type="GO" id="GO:0030600">
    <property type="term" value="F:feruloyl esterase activity"/>
    <property type="evidence" value="ECO:0007669"/>
    <property type="project" value="InterPro"/>
</dbReference>
<dbReference type="GO" id="GO:0005576">
    <property type="term" value="C:extracellular region"/>
    <property type="evidence" value="ECO:0007669"/>
    <property type="project" value="UniProtKB-SubCell"/>
</dbReference>
<evidence type="ECO:0000256" key="3">
    <source>
        <dbReference type="ARBA" id="ARBA00022525"/>
    </source>
</evidence>
<evidence type="ECO:0000256" key="10">
    <source>
        <dbReference type="SAM" id="SignalP"/>
    </source>
</evidence>
<keyword evidence="7" id="KW-0119">Carbohydrate metabolism</keyword>
<evidence type="ECO:0000256" key="9">
    <source>
        <dbReference type="ARBA" id="ARBA00025250"/>
    </source>
</evidence>
<keyword evidence="6" id="KW-0378">Hydrolase</keyword>
<keyword evidence="5 10" id="KW-0732">Signal</keyword>
<gene>
    <name evidence="12" type="ORF">CLV88_1077</name>
</gene>
<dbReference type="Gene3D" id="3.40.50.1820">
    <property type="entry name" value="alpha/beta hydrolase"/>
    <property type="match status" value="1"/>
</dbReference>
<comment type="caution">
    <text evidence="12">The sequence shown here is derived from an EMBL/GenBank/DDBJ whole genome shotgun (WGS) entry which is preliminary data.</text>
</comment>
<dbReference type="Pfam" id="PF02230">
    <property type="entry name" value="Abhydrolase_2"/>
    <property type="match status" value="1"/>
</dbReference>
<keyword evidence="3" id="KW-0964">Secreted</keyword>
<evidence type="ECO:0000256" key="7">
    <source>
        <dbReference type="ARBA" id="ARBA00023277"/>
    </source>
</evidence>
<feature type="signal peptide" evidence="10">
    <location>
        <begin position="1"/>
        <end position="22"/>
    </location>
</feature>
<evidence type="ECO:0000256" key="2">
    <source>
        <dbReference type="ARBA" id="ARBA00010278"/>
    </source>
</evidence>
<dbReference type="PANTHER" id="PTHR38050:SF1">
    <property type="entry name" value="FERULOYL ESTERASE C"/>
    <property type="match status" value="1"/>
</dbReference>
<comment type="subcellular location">
    <subcellularLocation>
        <location evidence="1">Secreted</location>
    </subcellularLocation>
</comment>
<dbReference type="GO" id="GO:0045493">
    <property type="term" value="P:xylan catabolic process"/>
    <property type="evidence" value="ECO:0007669"/>
    <property type="project" value="UniProtKB-KW"/>
</dbReference>
<name>A0A2P8FBI4_9RHOB</name>
<sequence length="280" mass="30603">MLRSSLSALTALLIGTSAPASACSTTTPCNVAEGEYFIALPDISVEGNWPAVMFIHGFGASGPSVFRNTGMVNRFLDKGYAVIAPQGLPRSNGRGRSWSVHPWFPRERDEIQFLKSVRDDAVDQHGIDANAIMLAGFSIGGSMTAYVACSAPDAFTAYGPIGGNFWRPHPTECAGPVKMLHTHGWTDGTVPLEGRVLRGGDITNPDALAQGDVFHALDIWRQTNECVHLKADSFVTDGPFWRRKWERCHDDSALEFALFPGGHRIPNGWVEMALDWFENL</sequence>
<proteinExistence type="inferred from homology"/>
<keyword evidence="13" id="KW-1185">Reference proteome</keyword>
<keyword evidence="4" id="KW-0858">Xylan degradation</keyword>
<dbReference type="AlphaFoldDB" id="A0A2P8FBI4"/>
<evidence type="ECO:0000256" key="5">
    <source>
        <dbReference type="ARBA" id="ARBA00022729"/>
    </source>
</evidence>
<dbReference type="Proteomes" id="UP000240418">
    <property type="component" value="Unassembled WGS sequence"/>
</dbReference>
<evidence type="ECO:0000256" key="6">
    <source>
        <dbReference type="ARBA" id="ARBA00022801"/>
    </source>
</evidence>
<dbReference type="InterPro" id="IPR003140">
    <property type="entry name" value="PLipase/COase/thioEstase"/>
</dbReference>
<keyword evidence="8" id="KW-0624">Polysaccharide degradation</keyword>
<evidence type="ECO:0000256" key="8">
    <source>
        <dbReference type="ARBA" id="ARBA00023326"/>
    </source>
</evidence>
<evidence type="ECO:0000259" key="11">
    <source>
        <dbReference type="Pfam" id="PF02230"/>
    </source>
</evidence>
<dbReference type="EMBL" id="PYGJ01000007">
    <property type="protein sequence ID" value="PSL19064.1"/>
    <property type="molecule type" value="Genomic_DNA"/>
</dbReference>
<organism evidence="12 13">
    <name type="scientific">Shimia abyssi</name>
    <dbReference type="NCBI Taxonomy" id="1662395"/>
    <lineage>
        <taxon>Bacteria</taxon>
        <taxon>Pseudomonadati</taxon>
        <taxon>Pseudomonadota</taxon>
        <taxon>Alphaproteobacteria</taxon>
        <taxon>Rhodobacterales</taxon>
        <taxon>Roseobacteraceae</taxon>
    </lineage>
</organism>
<reference evidence="12 13" key="1">
    <citation type="submission" date="2018-03" db="EMBL/GenBank/DDBJ databases">
        <title>Genomic Encyclopedia of Archaeal and Bacterial Type Strains, Phase II (KMG-II): from individual species to whole genera.</title>
        <authorList>
            <person name="Goeker M."/>
        </authorList>
    </citation>
    <scope>NUCLEOTIDE SEQUENCE [LARGE SCALE GENOMIC DNA]</scope>
    <source>
        <strain evidence="12 13">DSM 100673</strain>
    </source>
</reference>